<accession>A0A9X7JJ83</accession>
<evidence type="ECO:0008006" key="5">
    <source>
        <dbReference type="Google" id="ProtNLM"/>
    </source>
</evidence>
<dbReference type="Proteomes" id="UP000242427">
    <property type="component" value="Unassembled WGS sequence"/>
</dbReference>
<feature type="chain" id="PRO_5040736711" description="DUF4352 domain-containing protein" evidence="2">
    <location>
        <begin position="22"/>
        <end position="198"/>
    </location>
</feature>
<dbReference type="PROSITE" id="PS51257">
    <property type="entry name" value="PROKAR_LIPOPROTEIN"/>
    <property type="match status" value="1"/>
</dbReference>
<reference evidence="3 4" key="1">
    <citation type="submission" date="2018-03" db="EMBL/GenBank/DDBJ databases">
        <title>Chitinolytic properties of Streptosporangium nondiastaticum TBG75A20.</title>
        <authorList>
            <person name="Gayathri V."/>
            <person name="Shiburaj S."/>
        </authorList>
    </citation>
    <scope>NUCLEOTIDE SEQUENCE [LARGE SCALE GENOMIC DNA]</scope>
    <source>
        <strain evidence="3 4">TBG75A20</strain>
    </source>
</reference>
<sequence length="198" mass="19846">MRTTAVTVAAFSLAAALSLSACSDESKAETVKSDGSSPSAAPAGPSAEPLALGKGTETVGAGGGGKLDIAPVSVVYAAKTAADKPSHGLYAVVTVQERPMTDVAAAETTPTEKGGWQWIAADGQAVSAEPNVFVPGFDAGGPIRAGATQLRARTFDIAAAQRGGTLTYTDGEGKTFRWQIPAQDSGPQAAKVKKALGS</sequence>
<evidence type="ECO:0000256" key="2">
    <source>
        <dbReference type="SAM" id="SignalP"/>
    </source>
</evidence>
<keyword evidence="2" id="KW-0732">Signal</keyword>
<organism evidence="3 4">
    <name type="scientific">Streptosporangium nondiastaticum</name>
    <dbReference type="NCBI Taxonomy" id="35764"/>
    <lineage>
        <taxon>Bacteria</taxon>
        <taxon>Bacillati</taxon>
        <taxon>Actinomycetota</taxon>
        <taxon>Actinomycetes</taxon>
        <taxon>Streptosporangiales</taxon>
        <taxon>Streptosporangiaceae</taxon>
        <taxon>Streptosporangium</taxon>
    </lineage>
</organism>
<dbReference type="AlphaFoldDB" id="A0A9X7JJ83"/>
<proteinExistence type="predicted"/>
<dbReference type="OrthoDB" id="1094370at2"/>
<evidence type="ECO:0000313" key="3">
    <source>
        <dbReference type="EMBL" id="PSJ24722.1"/>
    </source>
</evidence>
<dbReference type="RefSeq" id="WP_106681663.1">
    <property type="nucleotide sequence ID" value="NZ_PXWG01000164.1"/>
</dbReference>
<name>A0A9X7JJ83_9ACTN</name>
<dbReference type="EMBL" id="PXWG01000164">
    <property type="protein sequence ID" value="PSJ24722.1"/>
    <property type="molecule type" value="Genomic_DNA"/>
</dbReference>
<feature type="region of interest" description="Disordered" evidence="1">
    <location>
        <begin position="29"/>
        <end position="57"/>
    </location>
</feature>
<keyword evidence="4" id="KW-1185">Reference proteome</keyword>
<protein>
    <recommendedName>
        <fullName evidence="5">DUF4352 domain-containing protein</fullName>
    </recommendedName>
</protein>
<evidence type="ECO:0000256" key="1">
    <source>
        <dbReference type="SAM" id="MobiDB-lite"/>
    </source>
</evidence>
<gene>
    <name evidence="3" type="ORF">B7P34_31855</name>
</gene>
<feature type="signal peptide" evidence="2">
    <location>
        <begin position="1"/>
        <end position="21"/>
    </location>
</feature>
<evidence type="ECO:0000313" key="4">
    <source>
        <dbReference type="Proteomes" id="UP000242427"/>
    </source>
</evidence>
<comment type="caution">
    <text evidence="3">The sequence shown here is derived from an EMBL/GenBank/DDBJ whole genome shotgun (WGS) entry which is preliminary data.</text>
</comment>
<feature type="compositionally biased region" description="Low complexity" evidence="1">
    <location>
        <begin position="35"/>
        <end position="57"/>
    </location>
</feature>